<feature type="compositionally biased region" description="Basic residues" evidence="1">
    <location>
        <begin position="293"/>
        <end position="307"/>
    </location>
</feature>
<organism evidence="2 3">
    <name type="scientific">Coprinellus micaceus</name>
    <name type="common">Glistening ink-cap mushroom</name>
    <name type="synonym">Coprinus micaceus</name>
    <dbReference type="NCBI Taxonomy" id="71717"/>
    <lineage>
        <taxon>Eukaryota</taxon>
        <taxon>Fungi</taxon>
        <taxon>Dikarya</taxon>
        <taxon>Basidiomycota</taxon>
        <taxon>Agaricomycotina</taxon>
        <taxon>Agaricomycetes</taxon>
        <taxon>Agaricomycetidae</taxon>
        <taxon>Agaricales</taxon>
        <taxon>Agaricineae</taxon>
        <taxon>Psathyrellaceae</taxon>
        <taxon>Coprinellus</taxon>
    </lineage>
</organism>
<feature type="region of interest" description="Disordered" evidence="1">
    <location>
        <begin position="282"/>
        <end position="311"/>
    </location>
</feature>
<proteinExistence type="predicted"/>
<name>A0A4Y7SZB2_COPMI</name>
<dbReference type="Proteomes" id="UP000298030">
    <property type="component" value="Unassembled WGS sequence"/>
</dbReference>
<dbReference type="EMBL" id="QPFP01000042">
    <property type="protein sequence ID" value="TEB27207.1"/>
    <property type="molecule type" value="Genomic_DNA"/>
</dbReference>
<accession>A0A4Y7SZB2</accession>
<feature type="region of interest" description="Disordered" evidence="1">
    <location>
        <begin position="247"/>
        <end position="269"/>
    </location>
</feature>
<gene>
    <name evidence="2" type="ORF">FA13DRAFT_1712770</name>
</gene>
<protein>
    <submittedName>
        <fullName evidence="2">Uncharacterized protein</fullName>
    </submittedName>
</protein>
<evidence type="ECO:0000313" key="2">
    <source>
        <dbReference type="EMBL" id="TEB27207.1"/>
    </source>
</evidence>
<keyword evidence="3" id="KW-1185">Reference proteome</keyword>
<evidence type="ECO:0000313" key="3">
    <source>
        <dbReference type="Proteomes" id="UP000298030"/>
    </source>
</evidence>
<reference evidence="2 3" key="1">
    <citation type="journal article" date="2019" name="Nat. Ecol. Evol.">
        <title>Megaphylogeny resolves global patterns of mushroom evolution.</title>
        <authorList>
            <person name="Varga T."/>
            <person name="Krizsan K."/>
            <person name="Foldi C."/>
            <person name="Dima B."/>
            <person name="Sanchez-Garcia M."/>
            <person name="Sanchez-Ramirez S."/>
            <person name="Szollosi G.J."/>
            <person name="Szarkandi J.G."/>
            <person name="Papp V."/>
            <person name="Albert L."/>
            <person name="Andreopoulos W."/>
            <person name="Angelini C."/>
            <person name="Antonin V."/>
            <person name="Barry K.W."/>
            <person name="Bougher N.L."/>
            <person name="Buchanan P."/>
            <person name="Buyck B."/>
            <person name="Bense V."/>
            <person name="Catcheside P."/>
            <person name="Chovatia M."/>
            <person name="Cooper J."/>
            <person name="Damon W."/>
            <person name="Desjardin D."/>
            <person name="Finy P."/>
            <person name="Geml J."/>
            <person name="Haridas S."/>
            <person name="Hughes K."/>
            <person name="Justo A."/>
            <person name="Karasinski D."/>
            <person name="Kautmanova I."/>
            <person name="Kiss B."/>
            <person name="Kocsube S."/>
            <person name="Kotiranta H."/>
            <person name="LaButti K.M."/>
            <person name="Lechner B.E."/>
            <person name="Liimatainen K."/>
            <person name="Lipzen A."/>
            <person name="Lukacs Z."/>
            <person name="Mihaltcheva S."/>
            <person name="Morgado L.N."/>
            <person name="Niskanen T."/>
            <person name="Noordeloos M.E."/>
            <person name="Ohm R.A."/>
            <person name="Ortiz-Santana B."/>
            <person name="Ovrebo C."/>
            <person name="Racz N."/>
            <person name="Riley R."/>
            <person name="Savchenko A."/>
            <person name="Shiryaev A."/>
            <person name="Soop K."/>
            <person name="Spirin V."/>
            <person name="Szebenyi C."/>
            <person name="Tomsovsky M."/>
            <person name="Tulloss R.E."/>
            <person name="Uehling J."/>
            <person name="Grigoriev I.V."/>
            <person name="Vagvolgyi C."/>
            <person name="Papp T."/>
            <person name="Martin F.M."/>
            <person name="Miettinen O."/>
            <person name="Hibbett D.S."/>
            <person name="Nagy L.G."/>
        </authorList>
    </citation>
    <scope>NUCLEOTIDE SEQUENCE [LARGE SCALE GENOMIC DNA]</scope>
    <source>
        <strain evidence="2 3">FP101781</strain>
    </source>
</reference>
<sequence length="618" mass="69574">MSRFRALQDLATDSCAACIMRGSPFFNHAADKCSFIHYGDFQLLHRTIQYPTRQRYAGKRLSPCPRCHILPFNPADHPNPSLPCKCPHLLPAVLYLVFFHAKDRTDVHEDLGLHWASLEAFAQWVVEPNESYGTNAMLLLDWFRNLFATYFKMGTEMPPVCVPQSCGGQKPLRLFVILLNLLTETDSFSVPVVLSYLASNPCENTSRWDTLSRWAADRCSTPARQPTSSARNSPKVVLTPAIETAASSHLSNQDEYQATSTTKSASHSPIVPPNYLSAIYLPPTAPPKSQMSHSKKATPHQPSRLKRGPFVGSVDRDRQFVRSLSPPAPDHTAYSRHLGPSNWTRKQLSQYTHICVTHDIRPFQPFPSFLVEFWKRQPYETVPSGVLIQIEKAGPHPLRTPKAILSKCYLKYQTKSRSVPLPQDPRPDSARYIHYRRSRIGLAATNLSILFTLRPSGIDYEGGYQRVNTAETRNEAARSRVLALYSRTSELPGLATAATQAPFAVAFRILCARKFAPFVLARFILHFLQHATQEGGCKRFDVVAIGYIFQPRLSGAGVIGVLLLDHDFHAAFDYYSNKYGSTHDQKRFKTTRIINFPNGNDTTAFNHEDIDLLLTVCR</sequence>
<feature type="compositionally biased region" description="Polar residues" evidence="1">
    <location>
        <begin position="247"/>
        <end position="267"/>
    </location>
</feature>
<evidence type="ECO:0000256" key="1">
    <source>
        <dbReference type="SAM" id="MobiDB-lite"/>
    </source>
</evidence>
<comment type="caution">
    <text evidence="2">The sequence shown here is derived from an EMBL/GenBank/DDBJ whole genome shotgun (WGS) entry which is preliminary data.</text>
</comment>
<dbReference type="AlphaFoldDB" id="A0A4Y7SZB2"/>